<evidence type="ECO:0000313" key="3">
    <source>
        <dbReference type="EMBL" id="SVD65339.1"/>
    </source>
</evidence>
<dbReference type="NCBIfam" id="TIGR00125">
    <property type="entry name" value="cyt_tran_rel"/>
    <property type="match status" value="1"/>
</dbReference>
<dbReference type="EMBL" id="UINC01164473">
    <property type="protein sequence ID" value="SVD65339.1"/>
    <property type="molecule type" value="Genomic_DNA"/>
</dbReference>
<dbReference type="GO" id="GO:0004592">
    <property type="term" value="F:pantoate-beta-alanine ligase activity"/>
    <property type="evidence" value="ECO:0007669"/>
    <property type="project" value="InterPro"/>
</dbReference>
<organism evidence="3">
    <name type="scientific">marine metagenome</name>
    <dbReference type="NCBI Taxonomy" id="408172"/>
    <lineage>
        <taxon>unclassified sequences</taxon>
        <taxon>metagenomes</taxon>
        <taxon>ecological metagenomes</taxon>
    </lineage>
</organism>
<sequence length="76" mass="8407">MSASANNLMMKTIISVEEMKKWSCQIRREGKVIGFVPTMGCLHEGHLSLVKASIAECDHTVVSIFVNPTQFGSHED</sequence>
<accession>A0A382X3B7</accession>
<keyword evidence="2" id="KW-0067">ATP-binding</keyword>
<proteinExistence type="predicted"/>
<name>A0A382X3B7_9ZZZZ</name>
<evidence type="ECO:0000256" key="2">
    <source>
        <dbReference type="ARBA" id="ARBA00022840"/>
    </source>
</evidence>
<dbReference type="GO" id="GO:0015940">
    <property type="term" value="P:pantothenate biosynthetic process"/>
    <property type="evidence" value="ECO:0007669"/>
    <property type="project" value="InterPro"/>
</dbReference>
<dbReference type="InterPro" id="IPR014729">
    <property type="entry name" value="Rossmann-like_a/b/a_fold"/>
</dbReference>
<dbReference type="Gene3D" id="3.40.50.620">
    <property type="entry name" value="HUPs"/>
    <property type="match status" value="1"/>
</dbReference>
<dbReference type="PANTHER" id="PTHR21299:SF1">
    <property type="entry name" value="PANTOATE--BETA-ALANINE LIGASE"/>
    <property type="match status" value="1"/>
</dbReference>
<gene>
    <name evidence="3" type="ORF">METZ01_LOCUS418193</name>
</gene>
<evidence type="ECO:0008006" key="4">
    <source>
        <dbReference type="Google" id="ProtNLM"/>
    </source>
</evidence>
<dbReference type="SUPFAM" id="SSF52374">
    <property type="entry name" value="Nucleotidylyl transferase"/>
    <property type="match status" value="1"/>
</dbReference>
<protein>
    <recommendedName>
        <fullName evidence="4">Pantoate--beta-alanine ligase</fullName>
    </recommendedName>
</protein>
<feature type="non-terminal residue" evidence="3">
    <location>
        <position position="76"/>
    </location>
</feature>
<keyword evidence="1" id="KW-0547">Nucleotide-binding</keyword>
<evidence type="ECO:0000256" key="1">
    <source>
        <dbReference type="ARBA" id="ARBA00022741"/>
    </source>
</evidence>
<dbReference type="GO" id="GO:0005524">
    <property type="term" value="F:ATP binding"/>
    <property type="evidence" value="ECO:0007669"/>
    <property type="project" value="UniProtKB-KW"/>
</dbReference>
<dbReference type="InterPro" id="IPR004821">
    <property type="entry name" value="Cyt_trans-like"/>
</dbReference>
<reference evidence="3" key="1">
    <citation type="submission" date="2018-05" db="EMBL/GenBank/DDBJ databases">
        <authorList>
            <person name="Lanie J.A."/>
            <person name="Ng W.-L."/>
            <person name="Kazmierczak K.M."/>
            <person name="Andrzejewski T.M."/>
            <person name="Davidsen T.M."/>
            <person name="Wayne K.J."/>
            <person name="Tettelin H."/>
            <person name="Glass J.I."/>
            <person name="Rusch D."/>
            <person name="Podicherti R."/>
            <person name="Tsui H.-C.T."/>
            <person name="Winkler M.E."/>
        </authorList>
    </citation>
    <scope>NUCLEOTIDE SEQUENCE</scope>
</reference>
<dbReference type="PANTHER" id="PTHR21299">
    <property type="entry name" value="CYTIDYLATE KINASE/PANTOATE-BETA-ALANINE LIGASE"/>
    <property type="match status" value="1"/>
</dbReference>
<dbReference type="InterPro" id="IPR003721">
    <property type="entry name" value="Pantoate_ligase"/>
</dbReference>
<dbReference type="GO" id="GO:0005829">
    <property type="term" value="C:cytosol"/>
    <property type="evidence" value="ECO:0007669"/>
    <property type="project" value="TreeGrafter"/>
</dbReference>
<dbReference type="AlphaFoldDB" id="A0A382X3B7"/>
<dbReference type="Pfam" id="PF02569">
    <property type="entry name" value="Pantoate_ligase"/>
    <property type="match status" value="1"/>
</dbReference>